<dbReference type="Proteomes" id="UP000092177">
    <property type="component" value="Chromosome 9"/>
</dbReference>
<proteinExistence type="predicted"/>
<sequence>MEMWPIDFNQCTLTQNNEAGIDRLVKAFIFNNPYYPQLNQSDDYDKGLWVVFCKPQAHPELQPGHIHRTCGAGEREGSRDTTDVELGPDCFAMGNRN</sequence>
<dbReference type="RefSeq" id="XP_018152414.1">
    <property type="nucleotide sequence ID" value="XM_018307997.1"/>
</dbReference>
<name>A0A1B7XVV3_COLHI</name>
<dbReference type="Pfam" id="PF12417">
    <property type="entry name" value="DUF3669"/>
    <property type="match status" value="1"/>
</dbReference>
<reference evidence="4" key="1">
    <citation type="journal article" date="2017" name="BMC Genomics">
        <title>Gapless genome assembly of Colletotrichum higginsianum reveals chromosome structure and association of transposable elements with secondary metabolite gene clusters.</title>
        <authorList>
            <person name="Dallery J.-F."/>
            <person name="Lapalu N."/>
            <person name="Zampounis A."/>
            <person name="Pigne S."/>
            <person name="Luyten I."/>
            <person name="Amselem J."/>
            <person name="Wittenberg A.H.J."/>
            <person name="Zhou S."/>
            <person name="de Queiroz M.V."/>
            <person name="Robin G.P."/>
            <person name="Auger A."/>
            <person name="Hainaut M."/>
            <person name="Henrissat B."/>
            <person name="Kim K.-T."/>
            <person name="Lee Y.-H."/>
            <person name="Lespinet O."/>
            <person name="Schwartz D.C."/>
            <person name="Thon M.R."/>
            <person name="O'Connell R.J."/>
        </authorList>
    </citation>
    <scope>NUCLEOTIDE SEQUENCE [LARGE SCALE GENOMIC DNA]</scope>
    <source>
        <strain evidence="4">IMI 349063</strain>
    </source>
</reference>
<evidence type="ECO:0000313" key="3">
    <source>
        <dbReference type="EMBL" id="OBR03896.1"/>
    </source>
</evidence>
<organism evidence="3 4">
    <name type="scientific">Colletotrichum higginsianum (strain IMI 349063)</name>
    <name type="common">Crucifer anthracnose fungus</name>
    <dbReference type="NCBI Taxonomy" id="759273"/>
    <lineage>
        <taxon>Eukaryota</taxon>
        <taxon>Fungi</taxon>
        <taxon>Dikarya</taxon>
        <taxon>Ascomycota</taxon>
        <taxon>Pezizomycotina</taxon>
        <taxon>Sordariomycetes</taxon>
        <taxon>Hypocreomycetidae</taxon>
        <taxon>Glomerellales</taxon>
        <taxon>Glomerellaceae</taxon>
        <taxon>Colletotrichum</taxon>
        <taxon>Colletotrichum destructivum species complex</taxon>
    </lineage>
</organism>
<protein>
    <submittedName>
        <fullName evidence="3">Calcineurin-like phosphoesterase</fullName>
    </submittedName>
</protein>
<dbReference type="AlphaFoldDB" id="A0A1B7XVV3"/>
<dbReference type="KEGG" id="chig:CH63R_13023"/>
<keyword evidence="4" id="KW-1185">Reference proteome</keyword>
<feature type="compositionally biased region" description="Basic and acidic residues" evidence="1">
    <location>
        <begin position="73"/>
        <end position="82"/>
    </location>
</feature>
<dbReference type="GeneID" id="28872104"/>
<accession>A0A1B7XVV3</accession>
<dbReference type="InterPro" id="IPR022137">
    <property type="entry name" value="Znf_prot_DUF3669"/>
</dbReference>
<comment type="caution">
    <text evidence="3">The sequence shown here is derived from an EMBL/GenBank/DDBJ whole genome shotgun (WGS) entry which is preliminary data.</text>
</comment>
<gene>
    <name evidence="3" type="ORF">CH63R_13023</name>
</gene>
<feature type="region of interest" description="Disordered" evidence="1">
    <location>
        <begin position="64"/>
        <end position="88"/>
    </location>
</feature>
<evidence type="ECO:0000313" key="4">
    <source>
        <dbReference type="Proteomes" id="UP000092177"/>
    </source>
</evidence>
<feature type="domain" description="DUF3669" evidence="2">
    <location>
        <begin position="3"/>
        <end position="53"/>
    </location>
</feature>
<dbReference type="VEuPathDB" id="FungiDB:CH63R_13023"/>
<evidence type="ECO:0000259" key="2">
    <source>
        <dbReference type="Pfam" id="PF12417"/>
    </source>
</evidence>
<dbReference type="EMBL" id="LTAN01000009">
    <property type="protein sequence ID" value="OBR03896.1"/>
    <property type="molecule type" value="Genomic_DNA"/>
</dbReference>
<evidence type="ECO:0000256" key="1">
    <source>
        <dbReference type="SAM" id="MobiDB-lite"/>
    </source>
</evidence>